<keyword evidence="4 9" id="KW-0812">Transmembrane</keyword>
<keyword evidence="6" id="KW-0333">Golgi apparatus</keyword>
<evidence type="ECO:0000259" key="10">
    <source>
        <dbReference type="Pfam" id="PF13632"/>
    </source>
</evidence>
<gene>
    <name evidence="11" type="ORF">V6N11_026385</name>
</gene>
<organism evidence="11 12">
    <name type="scientific">Hibiscus sabdariffa</name>
    <name type="common">roselle</name>
    <dbReference type="NCBI Taxonomy" id="183260"/>
    <lineage>
        <taxon>Eukaryota</taxon>
        <taxon>Viridiplantae</taxon>
        <taxon>Streptophyta</taxon>
        <taxon>Embryophyta</taxon>
        <taxon>Tracheophyta</taxon>
        <taxon>Spermatophyta</taxon>
        <taxon>Magnoliopsida</taxon>
        <taxon>eudicotyledons</taxon>
        <taxon>Gunneridae</taxon>
        <taxon>Pentapetalae</taxon>
        <taxon>rosids</taxon>
        <taxon>malvids</taxon>
        <taxon>Malvales</taxon>
        <taxon>Malvaceae</taxon>
        <taxon>Malvoideae</taxon>
        <taxon>Hibiscus</taxon>
    </lineage>
</organism>
<evidence type="ECO:0000256" key="3">
    <source>
        <dbReference type="ARBA" id="ARBA00022679"/>
    </source>
</evidence>
<name>A0ABR2SVU5_9ROSI</name>
<evidence type="ECO:0000256" key="5">
    <source>
        <dbReference type="ARBA" id="ARBA00022989"/>
    </source>
</evidence>
<comment type="caution">
    <text evidence="11">The sequence shown here is derived from an EMBL/GenBank/DDBJ whole genome shotgun (WGS) entry which is preliminary data.</text>
</comment>
<keyword evidence="8" id="KW-0961">Cell wall biogenesis/degradation</keyword>
<dbReference type="Proteomes" id="UP001396334">
    <property type="component" value="Unassembled WGS sequence"/>
</dbReference>
<dbReference type="CDD" id="cd06437">
    <property type="entry name" value="CESA_CaSu_A2"/>
    <property type="match status" value="1"/>
</dbReference>
<keyword evidence="5 9" id="KW-1133">Transmembrane helix</keyword>
<feature type="transmembrane region" description="Helical" evidence="9">
    <location>
        <begin position="357"/>
        <end position="388"/>
    </location>
</feature>
<proteinExistence type="predicted"/>
<dbReference type="SUPFAM" id="SSF53448">
    <property type="entry name" value="Nucleotide-diphospho-sugar transferases"/>
    <property type="match status" value="1"/>
</dbReference>
<keyword evidence="12" id="KW-1185">Reference proteome</keyword>
<dbReference type="Gene3D" id="3.90.550.10">
    <property type="entry name" value="Spore Coat Polysaccharide Biosynthesis Protein SpsA, Chain A"/>
    <property type="match status" value="1"/>
</dbReference>
<feature type="transmembrane region" description="Helical" evidence="9">
    <location>
        <begin position="400"/>
        <end position="426"/>
    </location>
</feature>
<keyword evidence="3" id="KW-0808">Transferase</keyword>
<evidence type="ECO:0000256" key="9">
    <source>
        <dbReference type="SAM" id="Phobius"/>
    </source>
</evidence>
<evidence type="ECO:0000256" key="6">
    <source>
        <dbReference type="ARBA" id="ARBA00023034"/>
    </source>
</evidence>
<dbReference type="PANTHER" id="PTHR32044">
    <property type="entry name" value="GLUCOMANNAN 4-BETA-MANNOSYLTRANSFERASE 9"/>
    <property type="match status" value="1"/>
</dbReference>
<evidence type="ECO:0000313" key="12">
    <source>
        <dbReference type="Proteomes" id="UP001396334"/>
    </source>
</evidence>
<accession>A0ABR2SVU5</accession>
<evidence type="ECO:0000256" key="4">
    <source>
        <dbReference type="ARBA" id="ARBA00022692"/>
    </source>
</evidence>
<protein>
    <recommendedName>
        <fullName evidence="10">Glycosyltransferase 2-like domain-containing protein</fullName>
    </recommendedName>
</protein>
<comment type="subcellular location">
    <subcellularLocation>
        <location evidence="1">Golgi apparatus membrane</location>
        <topology evidence="1">Multi-pass membrane protein</topology>
    </subcellularLocation>
</comment>
<keyword evidence="2" id="KW-0328">Glycosyltransferase</keyword>
<reference evidence="11 12" key="1">
    <citation type="journal article" date="2024" name="G3 (Bethesda)">
        <title>Genome assembly of Hibiscus sabdariffa L. provides insights into metabolisms of medicinal natural products.</title>
        <authorList>
            <person name="Kim T."/>
        </authorList>
    </citation>
    <scope>NUCLEOTIDE SEQUENCE [LARGE SCALE GENOMIC DNA]</scope>
    <source>
        <strain evidence="11">TK-2024</strain>
        <tissue evidence="11">Old leaves</tissue>
    </source>
</reference>
<evidence type="ECO:0000313" key="11">
    <source>
        <dbReference type="EMBL" id="KAK9029264.1"/>
    </source>
</evidence>
<dbReference type="Pfam" id="PF13632">
    <property type="entry name" value="Glyco_trans_2_3"/>
    <property type="match status" value="1"/>
</dbReference>
<evidence type="ECO:0000256" key="1">
    <source>
        <dbReference type="ARBA" id="ARBA00004653"/>
    </source>
</evidence>
<dbReference type="PANTHER" id="PTHR32044:SF17">
    <property type="entry name" value="GLUCOMANNAN 4-BETA-MANNOSYLTRANSFERASE 2"/>
    <property type="match status" value="1"/>
</dbReference>
<feature type="transmembrane region" description="Helical" evidence="9">
    <location>
        <begin position="515"/>
        <end position="535"/>
    </location>
</feature>
<evidence type="ECO:0000256" key="2">
    <source>
        <dbReference type="ARBA" id="ARBA00022676"/>
    </source>
</evidence>
<evidence type="ECO:0000256" key="7">
    <source>
        <dbReference type="ARBA" id="ARBA00023136"/>
    </source>
</evidence>
<dbReference type="InterPro" id="IPR001173">
    <property type="entry name" value="Glyco_trans_2-like"/>
</dbReference>
<feature type="domain" description="Glycosyltransferase 2-like" evidence="10">
    <location>
        <begin position="190"/>
        <end position="387"/>
    </location>
</feature>
<keyword evidence="7 9" id="KW-0472">Membrane</keyword>
<sequence length="538" mass="61853">MAQISPKLLIPESFQVSRDDITGQLGLIWELIKAPLIVPLLQLGVYICLAMSLMLFMERVYMGIVIILVKLFWKKPEKRYNFEPIQDDVELGSSNFPVVLVQIPMFNEKEVYKISIGAACGLSWPSDRLVIQVLDDSTDPAIKLMVEQECQRWASKGLNITYQIRENRTGYKAGALKEGLKRSYVKHCEYVAIFDADFRPEPDFLRRSIPFLVNNPDIALVQARWRFVNADECLLTRMQEMSLDYHFTVEQEVGSATHAFFGFNGTAGIWRIAAINEAGGWKDRTTVEDMDLAVRASLRGWKFVYLGDLQVKSELPSTFKAFRFQQHRWSCGPANLFRKMVWETIQNKKVKFWKKVYVIYSFFFVRKIIAHMVTFIFYCVVLPLTILVPEVKVPIWGAVYIPSVITILNSVGTPRSIHLLFYWILFENVMSLHRTKATFIGLLEAGRVNEWVVTEKLGDAVKKAAADAAKSKNNTKAFRKFRFKFTDRLNTLELGFAAFLFLCGCYDFVHGKNNYFVYLFLQTISFFITGIGYVGTII</sequence>
<evidence type="ECO:0000256" key="8">
    <source>
        <dbReference type="ARBA" id="ARBA00023316"/>
    </source>
</evidence>
<feature type="transmembrane region" description="Helical" evidence="9">
    <location>
        <begin position="43"/>
        <end position="69"/>
    </location>
</feature>
<dbReference type="InterPro" id="IPR029044">
    <property type="entry name" value="Nucleotide-diphossugar_trans"/>
</dbReference>
<dbReference type="EMBL" id="JBBPBN010000011">
    <property type="protein sequence ID" value="KAK9029264.1"/>
    <property type="molecule type" value="Genomic_DNA"/>
</dbReference>
<feature type="transmembrane region" description="Helical" evidence="9">
    <location>
        <begin position="489"/>
        <end position="509"/>
    </location>
</feature>